<evidence type="ECO:0000313" key="1">
    <source>
        <dbReference type="EMBL" id="MVM36083.1"/>
    </source>
</evidence>
<gene>
    <name evidence="1" type="ORF">GO755_39080</name>
</gene>
<sequence length="141" mass="16125">MMLATLTDIAQQFGLTFLYGEKKAFNILADYTDPNLIVFYHEGYVSGQIAEDQQGAWDRTYNVRLWLLLKNTGSNDMPPDRLPRFENLEPLMYRILSKISQKYSVIGPVSFSEGIEQADQGLDGFRFVANVKEKEPVAYCE</sequence>
<keyword evidence="2" id="KW-1185">Reference proteome</keyword>
<dbReference type="AlphaFoldDB" id="A0A7K1SQV7"/>
<dbReference type="RefSeq" id="WP_157590881.1">
    <property type="nucleotide sequence ID" value="NZ_WPIN01000030.1"/>
</dbReference>
<dbReference type="EMBL" id="WPIN01000030">
    <property type="protein sequence ID" value="MVM36083.1"/>
    <property type="molecule type" value="Genomic_DNA"/>
</dbReference>
<comment type="caution">
    <text evidence="1">The sequence shown here is derived from an EMBL/GenBank/DDBJ whole genome shotgun (WGS) entry which is preliminary data.</text>
</comment>
<dbReference type="Proteomes" id="UP000436006">
    <property type="component" value="Unassembled WGS sequence"/>
</dbReference>
<accession>A0A7K1SQV7</accession>
<protein>
    <recommendedName>
        <fullName evidence="3">DUF3168 domain-containing protein</fullName>
    </recommendedName>
</protein>
<evidence type="ECO:0008006" key="3">
    <source>
        <dbReference type="Google" id="ProtNLM"/>
    </source>
</evidence>
<organism evidence="1 2">
    <name type="scientific">Spirosoma arboris</name>
    <dbReference type="NCBI Taxonomy" id="2682092"/>
    <lineage>
        <taxon>Bacteria</taxon>
        <taxon>Pseudomonadati</taxon>
        <taxon>Bacteroidota</taxon>
        <taxon>Cytophagia</taxon>
        <taxon>Cytophagales</taxon>
        <taxon>Cytophagaceae</taxon>
        <taxon>Spirosoma</taxon>
    </lineage>
</organism>
<proteinExistence type="predicted"/>
<evidence type="ECO:0000313" key="2">
    <source>
        <dbReference type="Proteomes" id="UP000436006"/>
    </source>
</evidence>
<name>A0A7K1SQV7_9BACT</name>
<reference evidence="1 2" key="1">
    <citation type="submission" date="2019-12" db="EMBL/GenBank/DDBJ databases">
        <title>Spirosoma sp. HMF4905 genome sequencing and assembly.</title>
        <authorList>
            <person name="Kang H."/>
            <person name="Cha I."/>
            <person name="Kim H."/>
            <person name="Joh K."/>
        </authorList>
    </citation>
    <scope>NUCLEOTIDE SEQUENCE [LARGE SCALE GENOMIC DNA]</scope>
    <source>
        <strain evidence="1 2">HMF4905</strain>
    </source>
</reference>